<dbReference type="AlphaFoldDB" id="A0A221MEP1"/>
<dbReference type="InterPro" id="IPR011701">
    <property type="entry name" value="MFS"/>
</dbReference>
<dbReference type="GO" id="GO:0005886">
    <property type="term" value="C:plasma membrane"/>
    <property type="evidence" value="ECO:0007669"/>
    <property type="project" value="UniProtKB-SubCell"/>
</dbReference>
<sequence length="420" mass="45420">MRWVVLVLLFFGMIINFADKSIIGLAAVPIMADLNLSYVDWGIVGSSYYWLYPVTGIIGAMFADRFGAKKILGSVMLVWAVLQFGVLVITALPLLIVYRVLLGAFEGPFSPVAYSHANKWFPPKLRGFANAVVVSGATVGAMVVAPLLVALISIFGWKVAFACLGAASIVWAIGFQFLTKESPLKAYEKVQKEKKAKLEKLNPKDFGKLLASPTALFTTLAYFSTYFLVVWIAVWLPVYLVEVIGMSAAEMGFGVMIIGIASMAIYVGTSSLSDNIFKKTQNWRLSRVYVVGGSMAIGALCMASITIFQNPIWVIAAMCIAKGLTYTILPIGPTIMINELPERGSLMTSILTSSGNIAGIIAPLVTGFLIGLSGSDKILGYNYSILFMAALVLIFAILFTLLVKPNASNKVVVEDVKNIQ</sequence>
<feature type="transmembrane region" description="Helical" evidence="6">
    <location>
        <begin position="383"/>
        <end position="403"/>
    </location>
</feature>
<feature type="transmembrane region" description="Helical" evidence="6">
    <location>
        <begin position="248"/>
        <end position="268"/>
    </location>
</feature>
<dbReference type="InterPro" id="IPR050382">
    <property type="entry name" value="MFS_Na/Anion_cotransporter"/>
</dbReference>
<evidence type="ECO:0000256" key="6">
    <source>
        <dbReference type="SAM" id="Phobius"/>
    </source>
</evidence>
<feature type="transmembrane region" description="Helical" evidence="6">
    <location>
        <begin position="128"/>
        <end position="152"/>
    </location>
</feature>
<evidence type="ECO:0000259" key="7">
    <source>
        <dbReference type="PROSITE" id="PS50850"/>
    </source>
</evidence>
<gene>
    <name evidence="8" type="ORF">CFK40_14355</name>
</gene>
<evidence type="ECO:0000256" key="1">
    <source>
        <dbReference type="ARBA" id="ARBA00004651"/>
    </source>
</evidence>
<protein>
    <recommendedName>
        <fullName evidence="7">Major facilitator superfamily (MFS) profile domain-containing protein</fullName>
    </recommendedName>
</protein>
<dbReference type="GO" id="GO:0022857">
    <property type="term" value="F:transmembrane transporter activity"/>
    <property type="evidence" value="ECO:0007669"/>
    <property type="project" value="InterPro"/>
</dbReference>
<evidence type="ECO:0000256" key="2">
    <source>
        <dbReference type="ARBA" id="ARBA00022448"/>
    </source>
</evidence>
<keyword evidence="5 6" id="KW-0472">Membrane</keyword>
<dbReference type="OrthoDB" id="6360at2"/>
<feature type="transmembrane region" description="Helical" evidence="6">
    <location>
        <begin position="349"/>
        <end position="371"/>
    </location>
</feature>
<dbReference type="EMBL" id="CP022437">
    <property type="protein sequence ID" value="ASN06117.1"/>
    <property type="molecule type" value="Genomic_DNA"/>
</dbReference>
<feature type="transmembrane region" description="Helical" evidence="6">
    <location>
        <begin position="42"/>
        <end position="63"/>
    </location>
</feature>
<feature type="domain" description="Major facilitator superfamily (MFS) profile" evidence="7">
    <location>
        <begin position="5"/>
        <end position="408"/>
    </location>
</feature>
<keyword evidence="3 6" id="KW-0812">Transmembrane</keyword>
<feature type="transmembrane region" description="Helical" evidence="6">
    <location>
        <begin position="159"/>
        <end position="178"/>
    </location>
</feature>
<dbReference type="PANTHER" id="PTHR11662">
    <property type="entry name" value="SOLUTE CARRIER FAMILY 17"/>
    <property type="match status" value="1"/>
</dbReference>
<dbReference type="Gene3D" id="1.20.1250.20">
    <property type="entry name" value="MFS general substrate transporter like domains"/>
    <property type="match status" value="2"/>
</dbReference>
<dbReference type="Pfam" id="PF07690">
    <property type="entry name" value="MFS_1"/>
    <property type="match status" value="1"/>
</dbReference>
<reference evidence="8 9" key="1">
    <citation type="journal article" date="2003" name="Int. J. Syst. Evol. Microbiol.">
        <title>Virgibacillus carmonensis sp. nov., Virgibacillus necropolis sp. nov. and Virgibacillus picturae sp. nov., three novel species isolated from deteriorated mural paintings, transfer of the species of the genus salibacillus to Virgibacillus, as Virgibacillus marismortui comb. nov. and Virgibacillus salexigens comb. nov., and emended description of the genus Virgibacillus.</title>
        <authorList>
            <person name="Heyrman J."/>
            <person name="Logan N.A."/>
            <person name="Busse H.J."/>
            <person name="Balcaen A."/>
            <person name="Lebbe L."/>
            <person name="Rodriguez-Diaz M."/>
            <person name="Swings J."/>
            <person name="De Vos P."/>
        </authorList>
    </citation>
    <scope>NUCLEOTIDE SEQUENCE [LARGE SCALE GENOMIC DNA]</scope>
    <source>
        <strain evidence="8 9">LMG 19488</strain>
    </source>
</reference>
<feature type="transmembrane region" description="Helical" evidence="6">
    <location>
        <begin position="220"/>
        <end position="241"/>
    </location>
</feature>
<evidence type="ECO:0000313" key="8">
    <source>
        <dbReference type="EMBL" id="ASN06117.1"/>
    </source>
</evidence>
<feature type="transmembrane region" description="Helical" evidence="6">
    <location>
        <begin position="288"/>
        <end position="308"/>
    </location>
</feature>
<name>A0A221MEP1_9BACI</name>
<keyword evidence="2" id="KW-0813">Transport</keyword>
<dbReference type="InterPro" id="IPR020846">
    <property type="entry name" value="MFS_dom"/>
</dbReference>
<dbReference type="PROSITE" id="PS50850">
    <property type="entry name" value="MFS"/>
    <property type="match status" value="1"/>
</dbReference>
<evidence type="ECO:0000256" key="5">
    <source>
        <dbReference type="ARBA" id="ARBA00023136"/>
    </source>
</evidence>
<organism evidence="8 9">
    <name type="scientific">Virgibacillus necropolis</name>
    <dbReference type="NCBI Taxonomy" id="163877"/>
    <lineage>
        <taxon>Bacteria</taxon>
        <taxon>Bacillati</taxon>
        <taxon>Bacillota</taxon>
        <taxon>Bacilli</taxon>
        <taxon>Bacillales</taxon>
        <taxon>Bacillaceae</taxon>
        <taxon>Virgibacillus</taxon>
    </lineage>
</organism>
<evidence type="ECO:0000256" key="3">
    <source>
        <dbReference type="ARBA" id="ARBA00022692"/>
    </source>
</evidence>
<dbReference type="RefSeq" id="WP_089532996.1">
    <property type="nucleotide sequence ID" value="NZ_CP022437.1"/>
</dbReference>
<comment type="subcellular location">
    <subcellularLocation>
        <location evidence="1">Cell membrane</location>
        <topology evidence="1">Multi-pass membrane protein</topology>
    </subcellularLocation>
</comment>
<dbReference type="PANTHER" id="PTHR11662:SF450">
    <property type="entry name" value="BLR1003 PROTEIN"/>
    <property type="match status" value="1"/>
</dbReference>
<dbReference type="Proteomes" id="UP000204391">
    <property type="component" value="Chromosome"/>
</dbReference>
<keyword evidence="9" id="KW-1185">Reference proteome</keyword>
<feature type="transmembrane region" description="Helical" evidence="6">
    <location>
        <begin position="75"/>
        <end position="101"/>
    </location>
</feature>
<feature type="transmembrane region" description="Helical" evidence="6">
    <location>
        <begin position="315"/>
        <end position="337"/>
    </location>
</feature>
<evidence type="ECO:0000256" key="4">
    <source>
        <dbReference type="ARBA" id="ARBA00022989"/>
    </source>
</evidence>
<dbReference type="InterPro" id="IPR036259">
    <property type="entry name" value="MFS_trans_sf"/>
</dbReference>
<dbReference type="KEGG" id="vne:CFK40_14355"/>
<proteinExistence type="predicted"/>
<keyword evidence="4 6" id="KW-1133">Transmembrane helix</keyword>
<accession>A0A221MEP1</accession>
<dbReference type="SUPFAM" id="SSF103473">
    <property type="entry name" value="MFS general substrate transporter"/>
    <property type="match status" value="1"/>
</dbReference>
<evidence type="ECO:0000313" key="9">
    <source>
        <dbReference type="Proteomes" id="UP000204391"/>
    </source>
</evidence>